<evidence type="ECO:0000256" key="6">
    <source>
        <dbReference type="ARBA" id="ARBA00023453"/>
    </source>
</evidence>
<accession>A0A9P8HPW5</accession>
<reference evidence="7 8" key="1">
    <citation type="submission" date="2021-08" db="EMBL/GenBank/DDBJ databases">
        <title>The highly contiguous genome resource for Trichoderma semiorbis FJ059, a fungal antagonistic to plant pathogens.</title>
        <authorList>
            <person name="Liu T."/>
        </authorList>
    </citation>
    <scope>NUCLEOTIDE SEQUENCE [LARGE SCALE GENOMIC DNA]</scope>
    <source>
        <strain evidence="7 8">FJ059</strain>
    </source>
</reference>
<evidence type="ECO:0000256" key="1">
    <source>
        <dbReference type="ARBA" id="ARBA00012880"/>
    </source>
</evidence>
<dbReference type="SUPFAM" id="SSF53335">
    <property type="entry name" value="S-adenosyl-L-methionine-dependent methyltransferases"/>
    <property type="match status" value="1"/>
</dbReference>
<dbReference type="GO" id="GO:0008171">
    <property type="term" value="F:O-methyltransferase activity"/>
    <property type="evidence" value="ECO:0007669"/>
    <property type="project" value="InterPro"/>
</dbReference>
<dbReference type="GO" id="GO:0032259">
    <property type="term" value="P:methylation"/>
    <property type="evidence" value="ECO:0007669"/>
    <property type="project" value="UniProtKB-KW"/>
</dbReference>
<comment type="caution">
    <text evidence="7">The sequence shown here is derived from an EMBL/GenBank/DDBJ whole genome shotgun (WGS) entry which is preliminary data.</text>
</comment>
<dbReference type="Proteomes" id="UP000826573">
    <property type="component" value="Unassembled WGS sequence"/>
</dbReference>
<dbReference type="PROSITE" id="PS51682">
    <property type="entry name" value="SAM_OMT_I"/>
    <property type="match status" value="1"/>
</dbReference>
<dbReference type="InterPro" id="IPR002935">
    <property type="entry name" value="SAM_O-MeTrfase"/>
</dbReference>
<gene>
    <name evidence="7" type="ORF">TsFJ059_002694</name>
</gene>
<dbReference type="GO" id="GO:0006584">
    <property type="term" value="P:catecholamine metabolic process"/>
    <property type="evidence" value="ECO:0007669"/>
    <property type="project" value="UniProtKB-KW"/>
</dbReference>
<keyword evidence="4" id="KW-0949">S-adenosyl-L-methionine</keyword>
<name>A0A9P8HPW5_9HYPO</name>
<comment type="similarity">
    <text evidence="6">Belongs to the class I-like SAM-binding methyltransferase superfamily. Cation-dependent O-methyltransferase family.</text>
</comment>
<dbReference type="PANTHER" id="PTHR43836">
    <property type="entry name" value="CATECHOL O-METHYLTRANSFERASE 1-RELATED"/>
    <property type="match status" value="1"/>
</dbReference>
<protein>
    <recommendedName>
        <fullName evidence="1">catechol O-methyltransferase</fullName>
        <ecNumber evidence="1">2.1.1.6</ecNumber>
    </recommendedName>
</protein>
<dbReference type="Pfam" id="PF01596">
    <property type="entry name" value="Methyltransf_3"/>
    <property type="match status" value="1"/>
</dbReference>
<dbReference type="EC" id="2.1.1.6" evidence="1"/>
<keyword evidence="2" id="KW-0489">Methyltransferase</keyword>
<dbReference type="AlphaFoldDB" id="A0A9P8HPW5"/>
<dbReference type="InterPro" id="IPR029063">
    <property type="entry name" value="SAM-dependent_MTases_sf"/>
</dbReference>
<organism evidence="7 8">
    <name type="scientific">Trichoderma semiorbis</name>
    <dbReference type="NCBI Taxonomy" id="1491008"/>
    <lineage>
        <taxon>Eukaryota</taxon>
        <taxon>Fungi</taxon>
        <taxon>Dikarya</taxon>
        <taxon>Ascomycota</taxon>
        <taxon>Pezizomycotina</taxon>
        <taxon>Sordariomycetes</taxon>
        <taxon>Hypocreomycetidae</taxon>
        <taxon>Hypocreales</taxon>
        <taxon>Hypocreaceae</taxon>
        <taxon>Trichoderma</taxon>
    </lineage>
</organism>
<evidence type="ECO:0000313" key="8">
    <source>
        <dbReference type="Proteomes" id="UP000826573"/>
    </source>
</evidence>
<evidence type="ECO:0000313" key="7">
    <source>
        <dbReference type="EMBL" id="KAH0527745.1"/>
    </source>
</evidence>
<evidence type="ECO:0000256" key="2">
    <source>
        <dbReference type="ARBA" id="ARBA00022603"/>
    </source>
</evidence>
<keyword evidence="3" id="KW-0808">Transferase</keyword>
<sequence length="270" mass="30107">MDHPPEIVALLEKYPSLRGPIETGVESHDGREERLLSFILSHPHLNDMRGNPSKLLSVIDEYSAKHDFLISIGGHKAKIMSDLVTKENPQTLVELGGYLGYSAILFADTMRRNSKPDQQPRVLSLEMSSEFSAIARELIMLAGLSDIVKVVTGPAEESLRKLHEKGDLDKIDFLFLDHVEELYVSDFKVCEELGLLQQGAVIAADNVVKPGAPEYRKYVRDHPRLQSTAVKGLIQPGDLEVRKSFCLRRSLLLLTLAKDEIEITHVTSSA</sequence>
<keyword evidence="5" id="KW-0128">Catecholamine metabolism</keyword>
<evidence type="ECO:0000256" key="5">
    <source>
        <dbReference type="ARBA" id="ARBA00022939"/>
    </source>
</evidence>
<keyword evidence="8" id="KW-1185">Reference proteome</keyword>
<dbReference type="PANTHER" id="PTHR43836:SF2">
    <property type="entry name" value="CATECHOL O-METHYLTRANSFERASE 1-RELATED"/>
    <property type="match status" value="1"/>
</dbReference>
<proteinExistence type="inferred from homology"/>
<dbReference type="EMBL" id="JAIMJC010000003">
    <property type="protein sequence ID" value="KAH0527745.1"/>
    <property type="molecule type" value="Genomic_DNA"/>
</dbReference>
<evidence type="ECO:0000256" key="4">
    <source>
        <dbReference type="ARBA" id="ARBA00022691"/>
    </source>
</evidence>
<dbReference type="Gene3D" id="3.40.50.150">
    <property type="entry name" value="Vaccinia Virus protein VP39"/>
    <property type="match status" value="1"/>
</dbReference>
<evidence type="ECO:0000256" key="3">
    <source>
        <dbReference type="ARBA" id="ARBA00022679"/>
    </source>
</evidence>